<dbReference type="InParanoid" id="A0DPB8"/>
<evidence type="ECO:0000256" key="5">
    <source>
        <dbReference type="ARBA" id="ARBA00023069"/>
    </source>
</evidence>
<dbReference type="InterPro" id="IPR039505">
    <property type="entry name" value="DRC1/2_N"/>
</dbReference>
<dbReference type="Pfam" id="PF14772">
    <property type="entry name" value="NYD-SP28"/>
    <property type="match status" value="1"/>
</dbReference>
<organism evidence="15 16">
    <name type="scientific">Paramecium tetraurelia</name>
    <dbReference type="NCBI Taxonomy" id="5888"/>
    <lineage>
        <taxon>Eukaryota</taxon>
        <taxon>Sar</taxon>
        <taxon>Alveolata</taxon>
        <taxon>Ciliophora</taxon>
        <taxon>Intramacronucleata</taxon>
        <taxon>Oligohymenophorea</taxon>
        <taxon>Peniculida</taxon>
        <taxon>Parameciidae</taxon>
        <taxon>Paramecium</taxon>
    </lineage>
</organism>
<keyword evidence="7" id="KW-0966">Cell projection</keyword>
<gene>
    <name evidence="15" type="ORF">GSPATT00019067001</name>
</gene>
<dbReference type="GO" id="GO:0005858">
    <property type="term" value="C:axonemal dynein complex"/>
    <property type="evidence" value="ECO:0007669"/>
    <property type="project" value="InterPro"/>
</dbReference>
<dbReference type="eggNOG" id="ENOG502QQDD">
    <property type="taxonomic scope" value="Eukaryota"/>
</dbReference>
<keyword evidence="3" id="KW-0282">Flagellum</keyword>
<evidence type="ECO:0000256" key="7">
    <source>
        <dbReference type="ARBA" id="ARBA00023273"/>
    </source>
</evidence>
<comment type="function">
    <text evidence="11">Component of the nexin-dynein regulatory complex (N-DRC), a key regulator of ciliary/flagellar motility which maintains the alignment and integrity of the distal axoneme and regulates microtubule sliding in motile axonemes. Plays a critical role in the assembly of N-DRC and also stabilizes the assembly of multiple inner dynein arms and radial spokes. Coassembles with DRC1 to form a central scaffold needed for assembly of the N-DRC and its attachment to the outer doublet microtubules.</text>
</comment>
<evidence type="ECO:0000256" key="13">
    <source>
        <dbReference type="SAM" id="MobiDB-lite"/>
    </source>
</evidence>
<evidence type="ECO:0000256" key="2">
    <source>
        <dbReference type="ARBA" id="ARBA00022490"/>
    </source>
</evidence>
<accession>A0DPB8</accession>
<feature type="region of interest" description="Disordered" evidence="13">
    <location>
        <begin position="190"/>
        <end position="221"/>
    </location>
</feature>
<feature type="compositionally biased region" description="Basic and acidic residues" evidence="13">
    <location>
        <begin position="190"/>
        <end position="215"/>
    </location>
</feature>
<dbReference type="HOGENOM" id="CLU_026536_1_0_1"/>
<evidence type="ECO:0000256" key="1">
    <source>
        <dbReference type="ARBA" id="ARBA00004611"/>
    </source>
</evidence>
<comment type="similarity">
    <text evidence="9">Belongs to the DRC2 family.</text>
</comment>
<evidence type="ECO:0000259" key="14">
    <source>
        <dbReference type="Pfam" id="PF14772"/>
    </source>
</evidence>
<proteinExistence type="inferred from homology"/>
<keyword evidence="5" id="KW-0969">Cilium</keyword>
<feature type="coiled-coil region" evidence="12">
    <location>
        <begin position="414"/>
        <end position="448"/>
    </location>
</feature>
<keyword evidence="4 12" id="KW-0175">Coiled coil</keyword>
<keyword evidence="6" id="KW-0206">Cytoskeleton</keyword>
<dbReference type="OMA" id="KINQKCR"/>
<dbReference type="AlphaFoldDB" id="A0DPB8"/>
<dbReference type="PANTHER" id="PTHR21625">
    <property type="entry name" value="NYD-SP28 PROTEIN"/>
    <property type="match status" value="1"/>
</dbReference>
<dbReference type="GeneID" id="5038067"/>
<dbReference type="InterPro" id="IPR039750">
    <property type="entry name" value="DRC1/DRC2"/>
</dbReference>
<dbReference type="GO" id="GO:0060285">
    <property type="term" value="P:cilium-dependent cell motility"/>
    <property type="evidence" value="ECO:0000318"/>
    <property type="project" value="GO_Central"/>
</dbReference>
<feature type="region of interest" description="Disordered" evidence="13">
    <location>
        <begin position="1"/>
        <end position="20"/>
    </location>
</feature>
<evidence type="ECO:0000256" key="12">
    <source>
        <dbReference type="SAM" id="Coils"/>
    </source>
</evidence>
<keyword evidence="16" id="KW-1185">Reference proteome</keyword>
<dbReference type="OrthoDB" id="305196at2759"/>
<keyword evidence="2" id="KW-0963">Cytoplasm</keyword>
<dbReference type="PANTHER" id="PTHR21625:SF0">
    <property type="entry name" value="DYNEIN REGULATORY COMPLEX SUBUNIT 2"/>
    <property type="match status" value="1"/>
</dbReference>
<feature type="domain" description="Dynein regulatory complex protein 1/2 N-terminal" evidence="14">
    <location>
        <begin position="34"/>
        <end position="130"/>
    </location>
</feature>
<sequence length="507" mass="60415">MALLGKTLKGRTTKAGGTEQKRNIKIRQITKSQQEFEESQKQAQTQFKKEQLRSKIREEQKIVNFNTKKLMAYWRRTMRAVKTEQLKLDIELYSQNNKRELDSKEAFIQMLDKNLDEAEDQYQIALRNHLIHLENFHLLQESRNRALLEEFERDIKILQEEFQIEFDDMTKTHKQQVKELEDMIKTVEEEEKRKAEQAKNQHQTNREETKNKDVEDTSQMKQQLEDKQTKFYNDLEQMHQKYQSDTAKKTEDHTKYYDANKDMSKKIERLVRSIASKKAKIDLTKYKILQHTKECNARNQALKKEKENIAKNYQDLKLKMNKFREEQSRLLKELVNNSRNAVLKLTEYKELGEKILKTAELCRRLETEREKVLPFYEDTVDLDQIPENLKNDFEAIEKDQYEEFAYLNNFYKRYNKVLLDILAIQKQKEALQNESNQLQSLLKQYLDGLSCNDDVLSNPNPLFVKNFNIDLGEKQVIGETQQTIIEGVFNVRSTQMQLQGQRVGPFQ</sequence>
<evidence type="ECO:0000313" key="16">
    <source>
        <dbReference type="Proteomes" id="UP000000600"/>
    </source>
</evidence>
<name>A0DPB8_PARTE</name>
<dbReference type="EMBL" id="CT868529">
    <property type="protein sequence ID" value="CAK84885.1"/>
    <property type="molecule type" value="Genomic_DNA"/>
</dbReference>
<protein>
    <recommendedName>
        <fullName evidence="10">Dynein regulatory complex subunit 2</fullName>
    </recommendedName>
</protein>
<feature type="coiled-coil region" evidence="12">
    <location>
        <begin position="292"/>
        <end position="333"/>
    </location>
</feature>
<dbReference type="RefSeq" id="XP_001452282.1">
    <property type="nucleotide sequence ID" value="XM_001452245.1"/>
</dbReference>
<dbReference type="GO" id="GO:0070286">
    <property type="term" value="P:axonemal dynein complex assembly"/>
    <property type="evidence" value="ECO:0000318"/>
    <property type="project" value="GO_Central"/>
</dbReference>
<dbReference type="GO" id="GO:0005930">
    <property type="term" value="C:axoneme"/>
    <property type="evidence" value="ECO:0000318"/>
    <property type="project" value="GO_Central"/>
</dbReference>
<evidence type="ECO:0000256" key="9">
    <source>
        <dbReference type="ARBA" id="ARBA00038424"/>
    </source>
</evidence>
<evidence type="ECO:0000256" key="4">
    <source>
        <dbReference type="ARBA" id="ARBA00023054"/>
    </source>
</evidence>
<dbReference type="GO" id="GO:0003352">
    <property type="term" value="P:regulation of cilium movement"/>
    <property type="evidence" value="ECO:0000318"/>
    <property type="project" value="GO_Central"/>
</dbReference>
<dbReference type="KEGG" id="ptm:GSPATT00019067001"/>
<comment type="subcellular location">
    <subcellularLocation>
        <location evidence="1">Cytoplasm</location>
        <location evidence="1">Cytoskeleton</location>
        <location evidence="1">Flagellum axoneme</location>
    </subcellularLocation>
    <subcellularLocation>
        <location evidence="8">Cytoplasm</location>
        <location evidence="8">Cytoskeleton</location>
        <location evidence="8">Flagellum basal body</location>
    </subcellularLocation>
</comment>
<evidence type="ECO:0000313" key="15">
    <source>
        <dbReference type="EMBL" id="CAK84885.1"/>
    </source>
</evidence>
<dbReference type="Proteomes" id="UP000000600">
    <property type="component" value="Unassembled WGS sequence"/>
</dbReference>
<evidence type="ECO:0000256" key="8">
    <source>
        <dbReference type="ARBA" id="ARBA00037841"/>
    </source>
</evidence>
<dbReference type="STRING" id="5888.A0DPB8"/>
<reference evidence="15 16" key="1">
    <citation type="journal article" date="2006" name="Nature">
        <title>Global trends of whole-genome duplications revealed by the ciliate Paramecium tetraurelia.</title>
        <authorList>
            <consortium name="Genoscope"/>
            <person name="Aury J.-M."/>
            <person name="Jaillon O."/>
            <person name="Duret L."/>
            <person name="Noel B."/>
            <person name="Jubin C."/>
            <person name="Porcel B.M."/>
            <person name="Segurens B."/>
            <person name="Daubin V."/>
            <person name="Anthouard V."/>
            <person name="Aiach N."/>
            <person name="Arnaiz O."/>
            <person name="Billaut A."/>
            <person name="Beisson J."/>
            <person name="Blanc I."/>
            <person name="Bouhouche K."/>
            <person name="Camara F."/>
            <person name="Duharcourt S."/>
            <person name="Guigo R."/>
            <person name="Gogendeau D."/>
            <person name="Katinka M."/>
            <person name="Keller A.-M."/>
            <person name="Kissmehl R."/>
            <person name="Klotz C."/>
            <person name="Koll F."/>
            <person name="Le Moue A."/>
            <person name="Lepere C."/>
            <person name="Malinsky S."/>
            <person name="Nowacki M."/>
            <person name="Nowak J.K."/>
            <person name="Plattner H."/>
            <person name="Poulain J."/>
            <person name="Ruiz F."/>
            <person name="Serrano V."/>
            <person name="Zagulski M."/>
            <person name="Dessen P."/>
            <person name="Betermier M."/>
            <person name="Weissenbach J."/>
            <person name="Scarpelli C."/>
            <person name="Schachter V."/>
            <person name="Sperling L."/>
            <person name="Meyer E."/>
            <person name="Cohen J."/>
            <person name="Wincker P."/>
        </authorList>
    </citation>
    <scope>NUCLEOTIDE SEQUENCE [LARGE SCALE GENOMIC DNA]</scope>
    <source>
        <strain evidence="15 16">Stock d4-2</strain>
    </source>
</reference>
<evidence type="ECO:0000256" key="6">
    <source>
        <dbReference type="ARBA" id="ARBA00023212"/>
    </source>
</evidence>
<dbReference type="FunCoup" id="A0DPB8">
    <property type="interactions" value="15"/>
</dbReference>
<evidence type="ECO:0000256" key="11">
    <source>
        <dbReference type="ARBA" id="ARBA00045865"/>
    </source>
</evidence>
<evidence type="ECO:0000256" key="3">
    <source>
        <dbReference type="ARBA" id="ARBA00022846"/>
    </source>
</evidence>
<evidence type="ECO:0000256" key="10">
    <source>
        <dbReference type="ARBA" id="ARBA00040899"/>
    </source>
</evidence>